<keyword evidence="3" id="KW-1185">Reference proteome</keyword>
<organism evidence="2 3">
    <name type="scientific">Aquamicrobium aerolatum DSM 21857</name>
    <dbReference type="NCBI Taxonomy" id="1121003"/>
    <lineage>
        <taxon>Bacteria</taxon>
        <taxon>Pseudomonadati</taxon>
        <taxon>Pseudomonadota</taxon>
        <taxon>Alphaproteobacteria</taxon>
        <taxon>Hyphomicrobiales</taxon>
        <taxon>Phyllobacteriaceae</taxon>
        <taxon>Aerobium</taxon>
    </lineage>
</organism>
<dbReference type="EMBL" id="FORF01000012">
    <property type="protein sequence ID" value="SFJ19984.1"/>
    <property type="molecule type" value="Genomic_DNA"/>
</dbReference>
<dbReference type="OrthoDB" id="9799122at2"/>
<name>A0A1I3PEB6_9HYPH</name>
<dbReference type="STRING" id="1121003.SAMN03080618_02317"/>
<dbReference type="PANTHER" id="PTHR13887:SF41">
    <property type="entry name" value="THIOREDOXIN SUPERFAMILY PROTEIN"/>
    <property type="match status" value="1"/>
</dbReference>
<dbReference type="CDD" id="cd03024">
    <property type="entry name" value="DsbA_FrnE"/>
    <property type="match status" value="1"/>
</dbReference>
<dbReference type="PANTHER" id="PTHR13887">
    <property type="entry name" value="GLUTATHIONE S-TRANSFERASE KAPPA"/>
    <property type="match status" value="1"/>
</dbReference>
<accession>A0A1I3PEB6</accession>
<evidence type="ECO:0000259" key="1">
    <source>
        <dbReference type="Pfam" id="PF01323"/>
    </source>
</evidence>
<dbReference type="Pfam" id="PF01323">
    <property type="entry name" value="DSBA"/>
    <property type="match status" value="1"/>
</dbReference>
<dbReference type="InterPro" id="IPR001853">
    <property type="entry name" value="DSBA-like_thioredoxin_dom"/>
</dbReference>
<feature type="domain" description="DSBA-like thioredoxin" evidence="1">
    <location>
        <begin position="8"/>
        <end position="213"/>
    </location>
</feature>
<sequence length="230" mass="25213">MSERTSITIDVISDVACPWCFLGMKRLEHAVELASDVDVQIRWRPYQLDPSIPKEGLPRRKYMLDKFGDESRLTAAHERLTMLGEVEGIRFNFDAMQVSANTLDAHRLIRWGGSPKSPPGAQAQVVKRLFEMNFEEARDIGARDVLTEAAADAGMDANLVEALLSSHADVESLQNEIAAASQMGVTGVPCFLLEGKYAVMGAQEAEVLADAIKQVAAAKERGELDQPQAN</sequence>
<gene>
    <name evidence="2" type="ORF">SAMN03080618_02317</name>
</gene>
<reference evidence="3" key="1">
    <citation type="submission" date="2016-10" db="EMBL/GenBank/DDBJ databases">
        <authorList>
            <person name="Varghese N."/>
            <person name="Submissions S."/>
        </authorList>
    </citation>
    <scope>NUCLEOTIDE SEQUENCE [LARGE SCALE GENOMIC DNA]</scope>
    <source>
        <strain evidence="3">DSM 21857</strain>
    </source>
</reference>
<dbReference type="Proteomes" id="UP000242763">
    <property type="component" value="Unassembled WGS sequence"/>
</dbReference>
<proteinExistence type="predicted"/>
<dbReference type="AlphaFoldDB" id="A0A1I3PEB6"/>
<evidence type="ECO:0000313" key="2">
    <source>
        <dbReference type="EMBL" id="SFJ19984.1"/>
    </source>
</evidence>
<dbReference type="GO" id="GO:0016491">
    <property type="term" value="F:oxidoreductase activity"/>
    <property type="evidence" value="ECO:0007669"/>
    <property type="project" value="InterPro"/>
</dbReference>
<dbReference type="RefSeq" id="WP_091522406.1">
    <property type="nucleotide sequence ID" value="NZ_FORF01000012.1"/>
</dbReference>
<keyword evidence="2" id="KW-0413">Isomerase</keyword>
<evidence type="ECO:0000313" key="3">
    <source>
        <dbReference type="Proteomes" id="UP000242763"/>
    </source>
</evidence>
<dbReference type="SUPFAM" id="SSF52833">
    <property type="entry name" value="Thioredoxin-like"/>
    <property type="match status" value="1"/>
</dbReference>
<dbReference type="InterPro" id="IPR036249">
    <property type="entry name" value="Thioredoxin-like_sf"/>
</dbReference>
<dbReference type="Gene3D" id="3.40.30.10">
    <property type="entry name" value="Glutaredoxin"/>
    <property type="match status" value="1"/>
</dbReference>
<dbReference type="GO" id="GO:0016853">
    <property type="term" value="F:isomerase activity"/>
    <property type="evidence" value="ECO:0007669"/>
    <property type="project" value="UniProtKB-KW"/>
</dbReference>
<protein>
    <submittedName>
        <fullName evidence="2">Predicted dithiol-disulfide isomerase, DsbA family</fullName>
    </submittedName>
</protein>